<protein>
    <submittedName>
        <fullName evidence="1">Uncharacterized protein</fullName>
    </submittedName>
</protein>
<evidence type="ECO:0000313" key="1">
    <source>
        <dbReference type="EMBL" id="MBA5726333.1"/>
    </source>
</evidence>
<dbReference type="Proteomes" id="UP001516390">
    <property type="component" value="Unassembled WGS sequence"/>
</dbReference>
<comment type="caution">
    <text evidence="1">The sequence shown here is derived from an EMBL/GenBank/DDBJ whole genome shotgun (WGS) entry which is preliminary data.</text>
</comment>
<evidence type="ECO:0000313" key="2">
    <source>
        <dbReference type="Proteomes" id="UP001516390"/>
    </source>
</evidence>
<name>A0ABR5ZPS3_9PROT</name>
<sequence>MKLKSDILSQNRIGVFLDPMREFLLKNDCDSASLQVTTIFNDGKCICTDICFVYFIDKVENSCDFDEIYEGDAHRIVSDCFSPFNSNMSSVSGVLWDFMIIKVYKSGEVYVKFFYNTSLGDYINYDFSP</sequence>
<organism evidence="1 2">
    <name type="scientific">Bombella favorum</name>
    <dbReference type="NCBI Taxonomy" id="2039164"/>
    <lineage>
        <taxon>Bacteria</taxon>
        <taxon>Pseudomonadati</taxon>
        <taxon>Pseudomonadota</taxon>
        <taxon>Alphaproteobacteria</taxon>
        <taxon>Acetobacterales</taxon>
        <taxon>Acetobacteraceae</taxon>
        <taxon>Bombella</taxon>
    </lineage>
</organism>
<dbReference type="EMBL" id="NWUS01000005">
    <property type="protein sequence ID" value="MBA5726333.1"/>
    <property type="molecule type" value="Genomic_DNA"/>
</dbReference>
<keyword evidence="2" id="KW-1185">Reference proteome</keyword>
<dbReference type="RefSeq" id="WP_182082409.1">
    <property type="nucleotide sequence ID" value="NZ_NWUS01000005.1"/>
</dbReference>
<proteinExistence type="predicted"/>
<accession>A0ABR5ZPS3</accession>
<reference evidence="1 2" key="1">
    <citation type="submission" date="2017-09" db="EMBL/GenBank/DDBJ databases">
        <authorList>
            <person name="Jakob F."/>
        </authorList>
    </citation>
    <scope>NUCLEOTIDE SEQUENCE [LARGE SCALE GENOMIC DNA]</scope>
    <source>
        <strain evidence="1 2">TMW 2.1880</strain>
    </source>
</reference>
<gene>
    <name evidence="1" type="ORF">CPA57_08660</name>
</gene>